<dbReference type="GO" id="GO:0005762">
    <property type="term" value="C:mitochondrial large ribosomal subunit"/>
    <property type="evidence" value="ECO:0007669"/>
    <property type="project" value="TreeGrafter"/>
</dbReference>
<dbReference type="InterPro" id="IPR016180">
    <property type="entry name" value="Ribosomal_uL16_dom"/>
</dbReference>
<evidence type="ECO:0000256" key="3">
    <source>
        <dbReference type="ARBA" id="ARBA00023274"/>
    </source>
</evidence>
<evidence type="ECO:0000256" key="2">
    <source>
        <dbReference type="ARBA" id="ARBA00022980"/>
    </source>
</evidence>
<dbReference type="FunFam" id="3.90.1170.10:FF:000001">
    <property type="entry name" value="50S ribosomal protein L16"/>
    <property type="match status" value="1"/>
</dbReference>
<dbReference type="PANTHER" id="PTHR12220:SF13">
    <property type="entry name" value="LARGE RIBOSOMAL SUBUNIT PROTEIN UL16M"/>
    <property type="match status" value="1"/>
</dbReference>
<feature type="region of interest" description="Disordered" evidence="5">
    <location>
        <begin position="26"/>
        <end position="49"/>
    </location>
</feature>
<dbReference type="HAMAP" id="MF_01342">
    <property type="entry name" value="Ribosomal_uL16"/>
    <property type="match status" value="1"/>
</dbReference>
<dbReference type="CDD" id="cd01433">
    <property type="entry name" value="Ribosomal_L16_L10e"/>
    <property type="match status" value="1"/>
</dbReference>
<evidence type="ECO:0000256" key="1">
    <source>
        <dbReference type="ARBA" id="ARBA00008931"/>
    </source>
</evidence>
<dbReference type="NCBIfam" id="TIGR01164">
    <property type="entry name" value="rplP_bact"/>
    <property type="match status" value="1"/>
</dbReference>
<dbReference type="Proteomes" id="UP001161247">
    <property type="component" value="Chromosome 5"/>
</dbReference>
<dbReference type="PRINTS" id="PR00060">
    <property type="entry name" value="RIBOSOMALL16"/>
</dbReference>
<keyword evidence="7" id="KW-1185">Reference proteome</keyword>
<comment type="similarity">
    <text evidence="1 4">Belongs to the universal ribosomal protein uL16 family.</text>
</comment>
<keyword evidence="3 4" id="KW-0687">Ribonucleoprotein</keyword>
<evidence type="ECO:0000313" key="6">
    <source>
        <dbReference type="EMBL" id="CAI9105021.1"/>
    </source>
</evidence>
<dbReference type="EMBL" id="OX459122">
    <property type="protein sequence ID" value="CAI9105021.1"/>
    <property type="molecule type" value="Genomic_DNA"/>
</dbReference>
<dbReference type="InterPro" id="IPR036920">
    <property type="entry name" value="Ribosomal_uL16_sf"/>
</dbReference>
<dbReference type="PROSITE" id="PS00701">
    <property type="entry name" value="RIBOSOMAL_L16_2"/>
    <property type="match status" value="1"/>
</dbReference>
<dbReference type="Gene3D" id="3.90.1170.10">
    <property type="entry name" value="Ribosomal protein L10e/L16"/>
    <property type="match status" value="1"/>
</dbReference>
<dbReference type="InterPro" id="IPR047873">
    <property type="entry name" value="Ribosomal_uL16"/>
</dbReference>
<name>A0AAV1DCS5_OLDCO</name>
<sequence length="352" mass="38291">MAIGSIFRQMSKSHSFSSTFQKLRNFNTLPTTPHHPKPRINPSQGRSISSPAETLAGFAEMVSGPQKKYNLFSDRGGFGEISRVASTAGKIADHNNPPYGISTYPALPGDSSDQFTNGTSLLPIQGMHSPLLSLEITSENTKEDNDDSVKDFKGSMSFGMLSQQEEMKLGELLVTLPPGLHEALDVEEAFYAAARSLSLDAILEYSYIAQSGKARTIKCATKKIKFAKQRKGSMKGISHRGNFVAFGNYALQVLEPAWITSKQLEAGRRALSRIVGRAAKIWVRAICDKPVTTRPAETRMGRGKGNVSFWVAVVQPGRILYEVSGVSESIAKKAITVAASKLPVHTRFIIAA</sequence>
<gene>
    <name evidence="6" type="ORF">OLC1_LOCUS13810</name>
</gene>
<evidence type="ECO:0000256" key="4">
    <source>
        <dbReference type="RuleBase" id="RU004413"/>
    </source>
</evidence>
<dbReference type="AlphaFoldDB" id="A0AAV1DCS5"/>
<dbReference type="PANTHER" id="PTHR12220">
    <property type="entry name" value="50S/60S RIBOSOMAL PROTEIN L16"/>
    <property type="match status" value="1"/>
</dbReference>
<protein>
    <submittedName>
        <fullName evidence="6">OLC1v1003849C1</fullName>
    </submittedName>
</protein>
<dbReference type="Pfam" id="PF00252">
    <property type="entry name" value="Ribosomal_L16"/>
    <property type="match status" value="1"/>
</dbReference>
<evidence type="ECO:0000313" key="7">
    <source>
        <dbReference type="Proteomes" id="UP001161247"/>
    </source>
</evidence>
<dbReference type="GO" id="GO:0019843">
    <property type="term" value="F:rRNA binding"/>
    <property type="evidence" value="ECO:0007669"/>
    <property type="project" value="InterPro"/>
</dbReference>
<dbReference type="GO" id="GO:0003735">
    <property type="term" value="F:structural constituent of ribosome"/>
    <property type="evidence" value="ECO:0007669"/>
    <property type="project" value="InterPro"/>
</dbReference>
<proteinExistence type="inferred from homology"/>
<keyword evidence="2 4" id="KW-0689">Ribosomal protein</keyword>
<evidence type="ECO:0000256" key="5">
    <source>
        <dbReference type="SAM" id="MobiDB-lite"/>
    </source>
</evidence>
<dbReference type="SUPFAM" id="SSF54686">
    <property type="entry name" value="Ribosomal protein L16p/L10e"/>
    <property type="match status" value="1"/>
</dbReference>
<reference evidence="6" key="1">
    <citation type="submission" date="2023-03" db="EMBL/GenBank/DDBJ databases">
        <authorList>
            <person name="Julca I."/>
        </authorList>
    </citation>
    <scope>NUCLEOTIDE SEQUENCE</scope>
</reference>
<dbReference type="InterPro" id="IPR020798">
    <property type="entry name" value="Ribosomal_uL16_CS"/>
</dbReference>
<dbReference type="GO" id="GO:0032543">
    <property type="term" value="P:mitochondrial translation"/>
    <property type="evidence" value="ECO:0007669"/>
    <property type="project" value="TreeGrafter"/>
</dbReference>
<accession>A0AAV1DCS5</accession>
<dbReference type="InterPro" id="IPR000114">
    <property type="entry name" value="Ribosomal_uL16_bact-type"/>
</dbReference>
<organism evidence="6 7">
    <name type="scientific">Oldenlandia corymbosa var. corymbosa</name>
    <dbReference type="NCBI Taxonomy" id="529605"/>
    <lineage>
        <taxon>Eukaryota</taxon>
        <taxon>Viridiplantae</taxon>
        <taxon>Streptophyta</taxon>
        <taxon>Embryophyta</taxon>
        <taxon>Tracheophyta</taxon>
        <taxon>Spermatophyta</taxon>
        <taxon>Magnoliopsida</taxon>
        <taxon>eudicotyledons</taxon>
        <taxon>Gunneridae</taxon>
        <taxon>Pentapetalae</taxon>
        <taxon>asterids</taxon>
        <taxon>lamiids</taxon>
        <taxon>Gentianales</taxon>
        <taxon>Rubiaceae</taxon>
        <taxon>Rubioideae</taxon>
        <taxon>Spermacoceae</taxon>
        <taxon>Hedyotis-Oldenlandia complex</taxon>
        <taxon>Oldenlandia</taxon>
    </lineage>
</organism>